<accession>A0A354YUM7</accession>
<sequence length="111" mass="13029">MARLKIRYTRDAVDDLDSIFDYIAEDNRKAAARLLERIENSILKLADKPRLGTVLPTNDLSLVKAGYRRIIVQPYIIFYRIAKDEIFIARILHSKQDWMNLLLENTYEDNS</sequence>
<evidence type="ECO:0000256" key="2">
    <source>
        <dbReference type="ARBA" id="ARBA00022649"/>
    </source>
</evidence>
<dbReference type="RefSeq" id="WP_061214601.1">
    <property type="nucleotide sequence ID" value="NZ_DCDX01000020.1"/>
</dbReference>
<proteinExistence type="inferred from homology"/>
<dbReference type="EMBL" id="DNZF01000012">
    <property type="protein sequence ID" value="HBK52391.1"/>
    <property type="molecule type" value="Genomic_DNA"/>
</dbReference>
<dbReference type="SUPFAM" id="SSF143011">
    <property type="entry name" value="RelE-like"/>
    <property type="match status" value="1"/>
</dbReference>
<keyword evidence="2" id="KW-1277">Toxin-antitoxin system</keyword>
<gene>
    <name evidence="3" type="ORF">DDZ44_00435</name>
</gene>
<comment type="similarity">
    <text evidence="1">Belongs to the RelE toxin family.</text>
</comment>
<evidence type="ECO:0000313" key="4">
    <source>
        <dbReference type="Proteomes" id="UP000263273"/>
    </source>
</evidence>
<dbReference type="Gene3D" id="3.30.2310.20">
    <property type="entry name" value="RelE-like"/>
    <property type="match status" value="1"/>
</dbReference>
<dbReference type="InterPro" id="IPR007712">
    <property type="entry name" value="RelE/ParE_toxin"/>
</dbReference>
<name>A0A354YUM7_9FIRM</name>
<dbReference type="AlphaFoldDB" id="A0A354YUM7"/>
<dbReference type="InterPro" id="IPR051803">
    <property type="entry name" value="TA_system_RelE-like_toxin"/>
</dbReference>
<dbReference type="Proteomes" id="UP000263273">
    <property type="component" value="Unassembled WGS sequence"/>
</dbReference>
<dbReference type="NCBIfam" id="TIGR02385">
    <property type="entry name" value="RelE_StbE"/>
    <property type="match status" value="1"/>
</dbReference>
<reference evidence="3 4" key="1">
    <citation type="journal article" date="2018" name="Nat. Biotechnol.">
        <title>A standardized bacterial taxonomy based on genome phylogeny substantially revises the tree of life.</title>
        <authorList>
            <person name="Parks D.H."/>
            <person name="Chuvochina M."/>
            <person name="Waite D.W."/>
            <person name="Rinke C."/>
            <person name="Skarshewski A."/>
            <person name="Chaumeil P.A."/>
            <person name="Hugenholtz P."/>
        </authorList>
    </citation>
    <scope>NUCLEOTIDE SEQUENCE [LARGE SCALE GENOMIC DNA]</scope>
    <source>
        <strain evidence="3">UBA10948</strain>
    </source>
</reference>
<organism evidence="3 4">
    <name type="scientific">Syntrophomonas wolfei</name>
    <dbReference type="NCBI Taxonomy" id="863"/>
    <lineage>
        <taxon>Bacteria</taxon>
        <taxon>Bacillati</taxon>
        <taxon>Bacillota</taxon>
        <taxon>Clostridia</taxon>
        <taxon>Eubacteriales</taxon>
        <taxon>Syntrophomonadaceae</taxon>
        <taxon>Syntrophomonas</taxon>
    </lineage>
</organism>
<dbReference type="PANTHER" id="PTHR33755">
    <property type="entry name" value="TOXIN PARE1-RELATED"/>
    <property type="match status" value="1"/>
</dbReference>
<evidence type="ECO:0000313" key="3">
    <source>
        <dbReference type="EMBL" id="HBK52391.1"/>
    </source>
</evidence>
<evidence type="ECO:0000256" key="1">
    <source>
        <dbReference type="ARBA" id="ARBA00006226"/>
    </source>
</evidence>
<dbReference type="STRING" id="378794.GCA_001570625_02160"/>
<dbReference type="Pfam" id="PF05016">
    <property type="entry name" value="ParE_toxin"/>
    <property type="match status" value="1"/>
</dbReference>
<comment type="caution">
    <text evidence="3">The sequence shown here is derived from an EMBL/GenBank/DDBJ whole genome shotgun (WGS) entry which is preliminary data.</text>
</comment>
<dbReference type="InterPro" id="IPR035093">
    <property type="entry name" value="RelE/ParE_toxin_dom_sf"/>
</dbReference>
<protein>
    <submittedName>
        <fullName evidence="3">Type II toxin-antitoxin system mRNA interferase toxin, RelE/StbE family</fullName>
    </submittedName>
</protein>